<evidence type="ECO:0000256" key="2">
    <source>
        <dbReference type="ARBA" id="ARBA00012438"/>
    </source>
</evidence>
<keyword evidence="15" id="KW-0675">Receptor</keyword>
<keyword evidence="6" id="KW-0285">Flavoprotein</keyword>
<organism evidence="19 20">
    <name type="scientific">Croceibacterium mercuriale</name>
    <dbReference type="NCBI Taxonomy" id="1572751"/>
    <lineage>
        <taxon>Bacteria</taxon>
        <taxon>Pseudomonadati</taxon>
        <taxon>Pseudomonadota</taxon>
        <taxon>Alphaproteobacteria</taxon>
        <taxon>Sphingomonadales</taxon>
        <taxon>Erythrobacteraceae</taxon>
        <taxon>Croceibacterium</taxon>
    </lineage>
</organism>
<evidence type="ECO:0000313" key="20">
    <source>
        <dbReference type="Proteomes" id="UP000030988"/>
    </source>
</evidence>
<dbReference type="AlphaFoldDB" id="A0A0B2C3J8"/>
<keyword evidence="12" id="KW-0067">ATP-binding</keyword>
<keyword evidence="5" id="KW-0716">Sensory transduction</keyword>
<dbReference type="InterPro" id="IPR011102">
    <property type="entry name" value="Sig_transdc_His_kinase_HWE"/>
</dbReference>
<evidence type="ECO:0000256" key="3">
    <source>
        <dbReference type="ARBA" id="ARBA00022543"/>
    </source>
</evidence>
<evidence type="ECO:0000256" key="15">
    <source>
        <dbReference type="ARBA" id="ARBA00023170"/>
    </source>
</evidence>
<evidence type="ECO:0000259" key="17">
    <source>
        <dbReference type="PROSITE" id="PS50112"/>
    </source>
</evidence>
<evidence type="ECO:0000313" key="19">
    <source>
        <dbReference type="EMBL" id="KHL26606.1"/>
    </source>
</evidence>
<keyword evidence="3" id="KW-0600">Photoreceptor protein</keyword>
<evidence type="ECO:0000256" key="14">
    <source>
        <dbReference type="ARBA" id="ARBA00023026"/>
    </source>
</evidence>
<dbReference type="RefSeq" id="WP_039096021.1">
    <property type="nucleotide sequence ID" value="NZ_JTDN01000001.1"/>
</dbReference>
<keyword evidence="10" id="KW-0547">Nucleotide-binding</keyword>
<sequence>MTDRKEEARIINELTRSDNGTDPFSSAVRATRMPMLITDPRQDDNPIVFANQAFARLTGFDRDEVLGRNCRFLQGPETDRADVARLRQAIIDRMAIELELLNYRKDGSTFWNRLLVSPVFGDDGELTYFFASQFDVTTERERLANLQRDRDDLEAQVERRNAELLASEQRLGFALKAGRLGSWSFDPMTERMVVSDRCKQNFGRPISQPFTYADLKQAVHPDDRERRDAALAAAIGNGDDYDIEYRILTPAGEERWLQVRGQAHARADGTPLIVVGTSQDVTARRQAEDHRALLANELSHRVKNTLATLQSIVAQTIRNANSLEAAGETLSARIMSMAAANDLLINERWESAPITDLFRRALAPFGVDDADRFYLSGPDVRLQPRVAIAFALALHELATNASKYGALSLADGSVTIDWQVVTDTRPASLQVIWTEEGGPAVTPPDRLGFGSRLIERVLALEIGGTAKLDYRPEGVVFTAEAPLPDVLEEATASAATNRDR</sequence>
<dbReference type="PROSITE" id="PS50112">
    <property type="entry name" value="PAS"/>
    <property type="match status" value="1"/>
</dbReference>
<dbReference type="Proteomes" id="UP000030988">
    <property type="component" value="Unassembled WGS sequence"/>
</dbReference>
<reference evidence="19 20" key="1">
    <citation type="submission" date="2014-11" db="EMBL/GenBank/DDBJ databases">
        <title>Draft genome sequence of Kirrobacter mercurialis.</title>
        <authorList>
            <person name="Coil D.A."/>
            <person name="Eisen J.A."/>
        </authorList>
    </citation>
    <scope>NUCLEOTIDE SEQUENCE [LARGE SCALE GENOMIC DNA]</scope>
    <source>
        <strain evidence="19 20">Coronado</strain>
    </source>
</reference>
<dbReference type="InterPro" id="IPR001610">
    <property type="entry name" value="PAC"/>
</dbReference>
<evidence type="ECO:0000256" key="11">
    <source>
        <dbReference type="ARBA" id="ARBA00022777"/>
    </source>
</evidence>
<dbReference type="GO" id="GO:0005524">
    <property type="term" value="F:ATP binding"/>
    <property type="evidence" value="ECO:0007669"/>
    <property type="project" value="UniProtKB-KW"/>
</dbReference>
<keyword evidence="20" id="KW-1185">Reference proteome</keyword>
<keyword evidence="14" id="KW-0843">Virulence</keyword>
<dbReference type="GO" id="GO:0009881">
    <property type="term" value="F:photoreceptor activity"/>
    <property type="evidence" value="ECO:0007669"/>
    <property type="project" value="UniProtKB-KW"/>
</dbReference>
<evidence type="ECO:0000256" key="8">
    <source>
        <dbReference type="ARBA" id="ARBA00022679"/>
    </source>
</evidence>
<dbReference type="InterPro" id="IPR000014">
    <property type="entry name" value="PAS"/>
</dbReference>
<dbReference type="SMART" id="SM00091">
    <property type="entry name" value="PAS"/>
    <property type="match status" value="2"/>
</dbReference>
<keyword evidence="9" id="KW-0677">Repeat</keyword>
<feature type="coiled-coil region" evidence="16">
    <location>
        <begin position="136"/>
        <end position="170"/>
    </location>
</feature>
<dbReference type="STRING" id="1572751.PK98_00275"/>
<accession>A0A0B2C3J8</accession>
<evidence type="ECO:0000256" key="9">
    <source>
        <dbReference type="ARBA" id="ARBA00022737"/>
    </source>
</evidence>
<dbReference type="OrthoDB" id="136506at2"/>
<protein>
    <recommendedName>
        <fullName evidence="2">histidine kinase</fullName>
        <ecNumber evidence="2">2.7.13.3</ecNumber>
    </recommendedName>
</protein>
<evidence type="ECO:0000256" key="7">
    <source>
        <dbReference type="ARBA" id="ARBA00022643"/>
    </source>
</evidence>
<evidence type="ECO:0000256" key="4">
    <source>
        <dbReference type="ARBA" id="ARBA00022553"/>
    </source>
</evidence>
<comment type="caution">
    <text evidence="19">The sequence shown here is derived from an EMBL/GenBank/DDBJ whole genome shotgun (WGS) entry which is preliminary data.</text>
</comment>
<keyword evidence="4" id="KW-0597">Phosphoprotein</keyword>
<keyword evidence="7" id="KW-0288">FMN</keyword>
<evidence type="ECO:0000256" key="13">
    <source>
        <dbReference type="ARBA" id="ARBA00022991"/>
    </source>
</evidence>
<dbReference type="InterPro" id="IPR000700">
    <property type="entry name" value="PAS-assoc_C"/>
</dbReference>
<dbReference type="Gene3D" id="3.30.450.20">
    <property type="entry name" value="PAS domain"/>
    <property type="match status" value="2"/>
</dbReference>
<dbReference type="Gene3D" id="2.10.70.100">
    <property type="match status" value="1"/>
</dbReference>
<feature type="domain" description="PAC" evidence="18">
    <location>
        <begin position="94"/>
        <end position="148"/>
    </location>
</feature>
<dbReference type="EC" id="2.7.13.3" evidence="2"/>
<evidence type="ECO:0000256" key="6">
    <source>
        <dbReference type="ARBA" id="ARBA00022630"/>
    </source>
</evidence>
<dbReference type="PANTHER" id="PTHR41523:SF7">
    <property type="entry name" value="HISTIDINE KINASE"/>
    <property type="match status" value="1"/>
</dbReference>
<name>A0A0B2C3J8_9SPHN</name>
<dbReference type="NCBIfam" id="TIGR00229">
    <property type="entry name" value="sensory_box"/>
    <property type="match status" value="2"/>
</dbReference>
<keyword evidence="8" id="KW-0808">Transferase</keyword>
<proteinExistence type="predicted"/>
<keyword evidence="13" id="KW-0157">Chromophore</keyword>
<dbReference type="InterPro" id="IPR013655">
    <property type="entry name" value="PAS_fold_3"/>
</dbReference>
<dbReference type="GO" id="GO:0004673">
    <property type="term" value="F:protein histidine kinase activity"/>
    <property type="evidence" value="ECO:0007669"/>
    <property type="project" value="UniProtKB-EC"/>
</dbReference>
<dbReference type="InterPro" id="IPR036890">
    <property type="entry name" value="HATPase_C_sf"/>
</dbReference>
<feature type="domain" description="PAC" evidence="18">
    <location>
        <begin position="241"/>
        <end position="293"/>
    </location>
</feature>
<evidence type="ECO:0000256" key="10">
    <source>
        <dbReference type="ARBA" id="ARBA00022741"/>
    </source>
</evidence>
<evidence type="ECO:0000256" key="1">
    <source>
        <dbReference type="ARBA" id="ARBA00000085"/>
    </source>
</evidence>
<dbReference type="SMART" id="SM00911">
    <property type="entry name" value="HWE_HK"/>
    <property type="match status" value="1"/>
</dbReference>
<dbReference type="Pfam" id="PF07536">
    <property type="entry name" value="HWE_HK"/>
    <property type="match status" value="1"/>
</dbReference>
<dbReference type="EMBL" id="JTDN01000001">
    <property type="protein sequence ID" value="KHL26606.1"/>
    <property type="molecule type" value="Genomic_DNA"/>
</dbReference>
<dbReference type="SMART" id="SM00086">
    <property type="entry name" value="PAC"/>
    <property type="match status" value="2"/>
</dbReference>
<evidence type="ECO:0000259" key="18">
    <source>
        <dbReference type="PROSITE" id="PS50113"/>
    </source>
</evidence>
<dbReference type="SUPFAM" id="SSF55785">
    <property type="entry name" value="PYP-like sensor domain (PAS domain)"/>
    <property type="match status" value="2"/>
</dbReference>
<gene>
    <name evidence="19" type="ORF">PK98_00275</name>
</gene>
<dbReference type="Pfam" id="PF13426">
    <property type="entry name" value="PAS_9"/>
    <property type="match status" value="1"/>
</dbReference>
<dbReference type="InterPro" id="IPR035965">
    <property type="entry name" value="PAS-like_dom_sf"/>
</dbReference>
<dbReference type="PROSITE" id="PS50113">
    <property type="entry name" value="PAC"/>
    <property type="match status" value="2"/>
</dbReference>
<keyword evidence="11 19" id="KW-0418">Kinase</keyword>
<dbReference type="PANTHER" id="PTHR41523">
    <property type="entry name" value="TWO-COMPONENT SYSTEM SENSOR PROTEIN"/>
    <property type="match status" value="1"/>
</dbReference>
<keyword evidence="16" id="KW-0175">Coiled coil</keyword>
<evidence type="ECO:0000256" key="5">
    <source>
        <dbReference type="ARBA" id="ARBA00022606"/>
    </source>
</evidence>
<dbReference type="Pfam" id="PF08447">
    <property type="entry name" value="PAS_3"/>
    <property type="match status" value="1"/>
</dbReference>
<comment type="catalytic activity">
    <reaction evidence="1">
        <text>ATP + protein L-histidine = ADP + protein N-phospho-L-histidine.</text>
        <dbReference type="EC" id="2.7.13.3"/>
    </reaction>
</comment>
<dbReference type="CDD" id="cd00130">
    <property type="entry name" value="PAS"/>
    <property type="match status" value="2"/>
</dbReference>
<dbReference type="Gene3D" id="3.30.565.10">
    <property type="entry name" value="Histidine kinase-like ATPase, C-terminal domain"/>
    <property type="match status" value="1"/>
</dbReference>
<evidence type="ECO:0000256" key="12">
    <source>
        <dbReference type="ARBA" id="ARBA00022840"/>
    </source>
</evidence>
<evidence type="ECO:0000256" key="16">
    <source>
        <dbReference type="SAM" id="Coils"/>
    </source>
</evidence>
<feature type="domain" description="PAS" evidence="17">
    <location>
        <begin position="20"/>
        <end position="93"/>
    </location>
</feature>